<keyword evidence="2" id="KW-1185">Reference proteome</keyword>
<comment type="caution">
    <text evidence="1">The sequence shown here is derived from an EMBL/GenBank/DDBJ whole genome shotgun (WGS) entry which is preliminary data.</text>
</comment>
<evidence type="ECO:0000313" key="1">
    <source>
        <dbReference type="EMBL" id="KAG0429884.1"/>
    </source>
</evidence>
<dbReference type="Proteomes" id="UP000805193">
    <property type="component" value="Unassembled WGS sequence"/>
</dbReference>
<dbReference type="EMBL" id="JABSTQ010009372">
    <property type="protein sequence ID" value="KAG0429884.1"/>
    <property type="molecule type" value="Genomic_DNA"/>
</dbReference>
<name>A0AC60QA14_IXOPE</name>
<sequence>MDTRTLLLVLVLAAFTSAEVSKKRVNIKNGKCVYAGREIPHGRVRRHTPCQQISCDIRKREVTIERMPKPCLVLTLVALSAMAHCMTIGNGYRADFDMQLVNDSCVFENLTIATGTSIRQELPCRRLTCVGQHKTVFVQECTTYHCPTYKCRLERREGLYPDCCPRPVYVDF</sequence>
<proteinExistence type="predicted"/>
<accession>A0AC60QA14</accession>
<reference evidence="1 2" key="1">
    <citation type="journal article" date="2020" name="Cell">
        <title>Large-Scale Comparative Analyses of Tick Genomes Elucidate Their Genetic Diversity and Vector Capacities.</title>
        <authorList>
            <consortium name="Tick Genome and Microbiome Consortium (TIGMIC)"/>
            <person name="Jia N."/>
            <person name="Wang J."/>
            <person name="Shi W."/>
            <person name="Du L."/>
            <person name="Sun Y."/>
            <person name="Zhan W."/>
            <person name="Jiang J.F."/>
            <person name="Wang Q."/>
            <person name="Zhang B."/>
            <person name="Ji P."/>
            <person name="Bell-Sakyi L."/>
            <person name="Cui X.M."/>
            <person name="Yuan T.T."/>
            <person name="Jiang B.G."/>
            <person name="Yang W.F."/>
            <person name="Lam T.T."/>
            <person name="Chang Q.C."/>
            <person name="Ding S.J."/>
            <person name="Wang X.J."/>
            <person name="Zhu J.G."/>
            <person name="Ruan X.D."/>
            <person name="Zhao L."/>
            <person name="Wei J.T."/>
            <person name="Ye R.Z."/>
            <person name="Que T.C."/>
            <person name="Du C.H."/>
            <person name="Zhou Y.H."/>
            <person name="Cheng J.X."/>
            <person name="Dai P.F."/>
            <person name="Guo W.B."/>
            <person name="Han X.H."/>
            <person name="Huang E.J."/>
            <person name="Li L.F."/>
            <person name="Wei W."/>
            <person name="Gao Y.C."/>
            <person name="Liu J.Z."/>
            <person name="Shao H.Z."/>
            <person name="Wang X."/>
            <person name="Wang C.C."/>
            <person name="Yang T.C."/>
            <person name="Huo Q.B."/>
            <person name="Li W."/>
            <person name="Chen H.Y."/>
            <person name="Chen S.E."/>
            <person name="Zhou L.G."/>
            <person name="Ni X.B."/>
            <person name="Tian J.H."/>
            <person name="Sheng Y."/>
            <person name="Liu T."/>
            <person name="Pan Y.S."/>
            <person name="Xia L.Y."/>
            <person name="Li J."/>
            <person name="Zhao F."/>
            <person name="Cao W.C."/>
        </authorList>
    </citation>
    <scope>NUCLEOTIDE SEQUENCE [LARGE SCALE GENOMIC DNA]</scope>
    <source>
        <strain evidence="1">Iper-2018</strain>
    </source>
</reference>
<organism evidence="1 2">
    <name type="scientific">Ixodes persulcatus</name>
    <name type="common">Taiga tick</name>
    <dbReference type="NCBI Taxonomy" id="34615"/>
    <lineage>
        <taxon>Eukaryota</taxon>
        <taxon>Metazoa</taxon>
        <taxon>Ecdysozoa</taxon>
        <taxon>Arthropoda</taxon>
        <taxon>Chelicerata</taxon>
        <taxon>Arachnida</taxon>
        <taxon>Acari</taxon>
        <taxon>Parasitiformes</taxon>
        <taxon>Ixodida</taxon>
        <taxon>Ixodoidea</taxon>
        <taxon>Ixodidae</taxon>
        <taxon>Ixodinae</taxon>
        <taxon>Ixodes</taxon>
    </lineage>
</organism>
<gene>
    <name evidence="1" type="ORF">HPB47_023197</name>
</gene>
<evidence type="ECO:0000313" key="2">
    <source>
        <dbReference type="Proteomes" id="UP000805193"/>
    </source>
</evidence>
<protein>
    <submittedName>
        <fullName evidence="1">Uncharacterized protein</fullName>
    </submittedName>
</protein>